<keyword evidence="7" id="KW-0371">Homeobox</keyword>
<dbReference type="GO" id="GO:0000981">
    <property type="term" value="F:DNA-binding transcription factor activity, RNA polymerase II-specific"/>
    <property type="evidence" value="ECO:0007669"/>
    <property type="project" value="TreeGrafter"/>
</dbReference>
<feature type="domain" description="C2H2-type" evidence="11">
    <location>
        <begin position="231"/>
        <end position="259"/>
    </location>
</feature>
<feature type="compositionally biased region" description="Gly residues" evidence="10">
    <location>
        <begin position="479"/>
        <end position="489"/>
    </location>
</feature>
<dbReference type="SUPFAM" id="SSF57667">
    <property type="entry name" value="beta-beta-alpha zinc fingers"/>
    <property type="match status" value="3"/>
</dbReference>
<sequence>MAWDNGPASHDITSPPAQRRAVSAGLSQTPAVDDSNVEHLRSISCNSDSRTHFPRTITSTSKMAEESRGKRRKQANPRRNQVDIEKLSALGSEGEDEGRPWGMETQDSQDKTSLTASEGTEPGSPAGCARSHSLSPTDGWAGGELSASAPGEREGDRGSLIIYGPGEEPRGLEDLAHYDFLMQLRQASYPGDRPQRQAYRGDEMHPSCWSPGTHGSPDGQEASPTSPDAMLACPLCQRTYRCDASLREHVRFCHERDAGNPICPLCGYVATHRAQMERHMVMHNQAQGKHPLYDHAMENRKFKCLQCGKAFKYKHHLKEHLRIHSGEKPYECANCKKRFSHSGSYSSHLSSKKCLSGGGGGGEGVLNGQAYSTYLNSSSPSSPPAGGGRNSAKGPPFLFQIPGGQLDLALAESSDPRHPRSPLVQSHEPRRLWDRASELYRSDVFKGAALLPYLHSRGKFEHVLQEMLRRGAHGEEGSLAGGENGPGRAGGRKASPDGCAARARAGPGEATAGAVTCPWCSQLFPSPAVLLQHERYLCKMNRDPLEVLEGPRGKDSAPLNVSRPALQAPEAHKANGFGGDRSPLRRPSWPPLPQQTMGSMRSPALHTSDSLGPRPLWSTQEGGSPAHPASPFLEMPSPPFLEKRRGLPRGFGSPLCLDLSTSASPPTRPTPPCGTPSSAGSQNEPLDLSLPKLRWDPDDERGCNGRSPPGERKETEGQGRRVAQAPLEQPGAYGGTPLFEGSMYGTFPLFSPIMSAGLGGSGHQDSLSSLPHNPTAHNTGFLSPMAYVMESETESFFKRIYQERQALMSEAMSRGCLDYFSLMEDGAEGEGGAGRKRLRKTDEGLYACDICDKTFQKSSSLLRHKYEHTGKRPHECKICKKAFKHKHHLIEHSRLHSGEKPYKCDKCGKRFSHSGSYSQHMNHRYAYCSRDHDPDPDPDAAADELALCQPRGLDLGMKARGAGLGTEGMGGFFSDSSLDGGLREEEDERTRDAGRGLGAGGALLDRAASPMEDREPGSEDGSEGSGGGAEREADTTDREGEDGPRGDGI</sequence>
<dbReference type="PANTHER" id="PTHR24391">
    <property type="entry name" value="HISTONE H4 TRANSCRIPTION FACTOR-RELATED"/>
    <property type="match status" value="1"/>
</dbReference>
<keyword evidence="8" id="KW-0539">Nucleus</keyword>
<dbReference type="InterPro" id="IPR036236">
    <property type="entry name" value="Znf_C2H2_sf"/>
</dbReference>
<dbReference type="GO" id="GO:0000122">
    <property type="term" value="P:negative regulation of transcription by RNA polymerase II"/>
    <property type="evidence" value="ECO:0007669"/>
    <property type="project" value="UniProtKB-ARBA"/>
</dbReference>
<dbReference type="InterPro" id="IPR051574">
    <property type="entry name" value="ZnF_E-box_Homeobox"/>
</dbReference>
<feature type="region of interest" description="Disordered" evidence="10">
    <location>
        <begin position="1"/>
        <end position="165"/>
    </location>
</feature>
<dbReference type="AlphaFoldDB" id="A0AAD7SEG3"/>
<dbReference type="SMART" id="SM00355">
    <property type="entry name" value="ZnF_C2H2"/>
    <property type="match status" value="8"/>
</dbReference>
<dbReference type="Pfam" id="PF00096">
    <property type="entry name" value="zf-C2H2"/>
    <property type="match status" value="3"/>
</dbReference>
<feature type="region of interest" description="Disordered" evidence="10">
    <location>
        <begin position="474"/>
        <end position="505"/>
    </location>
</feature>
<feature type="region of interest" description="Disordered" evidence="10">
    <location>
        <begin position="188"/>
        <end position="226"/>
    </location>
</feature>
<feature type="domain" description="C2H2-type" evidence="11">
    <location>
        <begin position="902"/>
        <end position="921"/>
    </location>
</feature>
<dbReference type="Proteomes" id="UP001221898">
    <property type="component" value="Unassembled WGS sequence"/>
</dbReference>
<keyword evidence="3" id="KW-0677">Repeat</keyword>
<dbReference type="FunFam" id="3.30.160.60:FF:000045">
    <property type="entry name" value="ZFP69 zinc finger protein B"/>
    <property type="match status" value="1"/>
</dbReference>
<evidence type="ECO:0000256" key="1">
    <source>
        <dbReference type="ARBA" id="ARBA00004123"/>
    </source>
</evidence>
<dbReference type="Pfam" id="PF12874">
    <property type="entry name" value="zf-met"/>
    <property type="match status" value="1"/>
</dbReference>
<comment type="subcellular location">
    <subcellularLocation>
        <location evidence="1">Nucleus</location>
    </subcellularLocation>
</comment>
<dbReference type="GO" id="GO:0008270">
    <property type="term" value="F:zinc ion binding"/>
    <property type="evidence" value="ECO:0007669"/>
    <property type="project" value="UniProtKB-KW"/>
</dbReference>
<evidence type="ECO:0000313" key="12">
    <source>
        <dbReference type="EMBL" id="KAJ8400777.1"/>
    </source>
</evidence>
<feature type="domain" description="C2H2-type" evidence="11">
    <location>
        <begin position="302"/>
        <end position="329"/>
    </location>
</feature>
<evidence type="ECO:0000256" key="10">
    <source>
        <dbReference type="SAM" id="MobiDB-lite"/>
    </source>
</evidence>
<evidence type="ECO:0000256" key="8">
    <source>
        <dbReference type="ARBA" id="ARBA00023242"/>
    </source>
</evidence>
<accession>A0AAD7SEG3</accession>
<feature type="domain" description="C2H2-type" evidence="11">
    <location>
        <begin position="846"/>
        <end position="873"/>
    </location>
</feature>
<evidence type="ECO:0000259" key="11">
    <source>
        <dbReference type="PROSITE" id="PS50157"/>
    </source>
</evidence>
<evidence type="ECO:0000256" key="4">
    <source>
        <dbReference type="ARBA" id="ARBA00022771"/>
    </source>
</evidence>
<feature type="region of interest" description="Disordered" evidence="10">
    <location>
        <begin position="565"/>
        <end position="733"/>
    </location>
</feature>
<feature type="compositionally biased region" description="Basic and acidic residues" evidence="10">
    <location>
        <begin position="693"/>
        <end position="719"/>
    </location>
</feature>
<evidence type="ECO:0000313" key="13">
    <source>
        <dbReference type="Proteomes" id="UP001221898"/>
    </source>
</evidence>
<gene>
    <name evidence="12" type="ORF">AAFF_G00391310</name>
</gene>
<dbReference type="FunFam" id="3.30.160.60:FF:000013">
    <property type="entry name" value="Putative zinc finger E-box-binding homeobox 2"/>
    <property type="match status" value="2"/>
</dbReference>
<reference evidence="12" key="1">
    <citation type="journal article" date="2023" name="Science">
        <title>Genome structures resolve the early diversification of teleost fishes.</title>
        <authorList>
            <person name="Parey E."/>
            <person name="Louis A."/>
            <person name="Montfort J."/>
            <person name="Bouchez O."/>
            <person name="Roques C."/>
            <person name="Iampietro C."/>
            <person name="Lluch J."/>
            <person name="Castinel A."/>
            <person name="Donnadieu C."/>
            <person name="Desvignes T."/>
            <person name="Floi Bucao C."/>
            <person name="Jouanno E."/>
            <person name="Wen M."/>
            <person name="Mejri S."/>
            <person name="Dirks R."/>
            <person name="Jansen H."/>
            <person name="Henkel C."/>
            <person name="Chen W.J."/>
            <person name="Zahm M."/>
            <person name="Cabau C."/>
            <person name="Klopp C."/>
            <person name="Thompson A.W."/>
            <person name="Robinson-Rechavi M."/>
            <person name="Braasch I."/>
            <person name="Lecointre G."/>
            <person name="Bobe J."/>
            <person name="Postlethwait J.H."/>
            <person name="Berthelot C."/>
            <person name="Roest Crollius H."/>
            <person name="Guiguen Y."/>
        </authorList>
    </citation>
    <scope>NUCLEOTIDE SEQUENCE</scope>
    <source>
        <strain evidence="12">NC1722</strain>
    </source>
</reference>
<dbReference type="FunFam" id="3.30.160.60:FF:000744">
    <property type="entry name" value="zinc finger E-box-binding homeobox 1"/>
    <property type="match status" value="1"/>
</dbReference>
<dbReference type="GO" id="GO:0000978">
    <property type="term" value="F:RNA polymerase II cis-regulatory region sequence-specific DNA binding"/>
    <property type="evidence" value="ECO:0007669"/>
    <property type="project" value="TreeGrafter"/>
</dbReference>
<dbReference type="PANTHER" id="PTHR24391:SF28">
    <property type="entry name" value="ZINC FINGER E-BOX-BINDING HOMEOBOX 2"/>
    <property type="match status" value="1"/>
</dbReference>
<evidence type="ECO:0000256" key="3">
    <source>
        <dbReference type="ARBA" id="ARBA00022737"/>
    </source>
</evidence>
<organism evidence="12 13">
    <name type="scientific">Aldrovandia affinis</name>
    <dbReference type="NCBI Taxonomy" id="143900"/>
    <lineage>
        <taxon>Eukaryota</taxon>
        <taxon>Metazoa</taxon>
        <taxon>Chordata</taxon>
        <taxon>Craniata</taxon>
        <taxon>Vertebrata</taxon>
        <taxon>Euteleostomi</taxon>
        <taxon>Actinopterygii</taxon>
        <taxon>Neopterygii</taxon>
        <taxon>Teleostei</taxon>
        <taxon>Notacanthiformes</taxon>
        <taxon>Halosauridae</taxon>
        <taxon>Aldrovandia</taxon>
    </lineage>
</organism>
<keyword evidence="13" id="KW-1185">Reference proteome</keyword>
<dbReference type="GO" id="GO:0005634">
    <property type="term" value="C:nucleus"/>
    <property type="evidence" value="ECO:0007669"/>
    <property type="project" value="UniProtKB-SubCell"/>
</dbReference>
<keyword evidence="5" id="KW-0862">Zinc</keyword>
<evidence type="ECO:0000256" key="2">
    <source>
        <dbReference type="ARBA" id="ARBA00022723"/>
    </source>
</evidence>
<feature type="compositionally biased region" description="Basic and acidic residues" evidence="10">
    <location>
        <begin position="193"/>
        <end position="205"/>
    </location>
</feature>
<dbReference type="FunFam" id="3.30.160.60:FF:000082">
    <property type="entry name" value="Putative zinc finger E-box-binding homeobox 2"/>
    <property type="match status" value="1"/>
</dbReference>
<dbReference type="EMBL" id="JAINUG010000074">
    <property type="protein sequence ID" value="KAJ8400777.1"/>
    <property type="molecule type" value="Genomic_DNA"/>
</dbReference>
<keyword evidence="4 9" id="KW-0863">Zinc-finger</keyword>
<dbReference type="InterPro" id="IPR013087">
    <property type="entry name" value="Znf_C2H2_type"/>
</dbReference>
<keyword evidence="2" id="KW-0479">Metal-binding</keyword>
<comment type="caution">
    <text evidence="12">The sequence shown here is derived from an EMBL/GenBank/DDBJ whole genome shotgun (WGS) entry which is preliminary data.</text>
</comment>
<feature type="region of interest" description="Disordered" evidence="10">
    <location>
        <begin position="963"/>
        <end position="1049"/>
    </location>
</feature>
<feature type="compositionally biased region" description="Basic and acidic residues" evidence="10">
    <location>
        <begin position="1029"/>
        <end position="1049"/>
    </location>
</feature>
<feature type="domain" description="C2H2-type" evidence="11">
    <location>
        <begin position="874"/>
        <end position="901"/>
    </location>
</feature>
<feature type="region of interest" description="Disordered" evidence="10">
    <location>
        <begin position="372"/>
        <end position="397"/>
    </location>
</feature>
<evidence type="ECO:0000256" key="9">
    <source>
        <dbReference type="PROSITE-ProRule" id="PRU00042"/>
    </source>
</evidence>
<keyword evidence="6" id="KW-0238">DNA-binding</keyword>
<evidence type="ECO:0000256" key="5">
    <source>
        <dbReference type="ARBA" id="ARBA00022833"/>
    </source>
</evidence>
<name>A0AAD7SEG3_9TELE</name>
<feature type="compositionally biased region" description="Polar residues" evidence="10">
    <location>
        <begin position="594"/>
        <end position="610"/>
    </location>
</feature>
<dbReference type="Gene3D" id="3.30.160.60">
    <property type="entry name" value="Classic Zinc Finger"/>
    <property type="match status" value="6"/>
</dbReference>
<evidence type="ECO:0000256" key="6">
    <source>
        <dbReference type="ARBA" id="ARBA00023125"/>
    </source>
</evidence>
<evidence type="ECO:0000256" key="7">
    <source>
        <dbReference type="ARBA" id="ARBA00023155"/>
    </source>
</evidence>
<proteinExistence type="predicted"/>
<dbReference type="PROSITE" id="PS00028">
    <property type="entry name" value="ZINC_FINGER_C2H2_1"/>
    <property type="match status" value="4"/>
</dbReference>
<protein>
    <recommendedName>
        <fullName evidence="11">C2H2-type domain-containing protein</fullName>
    </recommendedName>
</protein>
<dbReference type="PROSITE" id="PS50157">
    <property type="entry name" value="ZINC_FINGER_C2H2_2"/>
    <property type="match status" value="5"/>
</dbReference>